<accession>A0A2W7N7G1</accession>
<dbReference type="EMBL" id="QKZL01000015">
    <property type="protein sequence ID" value="PZX14187.1"/>
    <property type="molecule type" value="Genomic_DNA"/>
</dbReference>
<dbReference type="AlphaFoldDB" id="A0A2W7N7G1"/>
<organism evidence="1 2">
    <name type="scientific">Palleronia aestuarii</name>
    <dbReference type="NCBI Taxonomy" id="568105"/>
    <lineage>
        <taxon>Bacteria</taxon>
        <taxon>Pseudomonadati</taxon>
        <taxon>Pseudomonadota</taxon>
        <taxon>Alphaproteobacteria</taxon>
        <taxon>Rhodobacterales</taxon>
        <taxon>Roseobacteraceae</taxon>
        <taxon>Palleronia</taxon>
    </lineage>
</organism>
<comment type="caution">
    <text evidence="1">The sequence shown here is derived from an EMBL/GenBank/DDBJ whole genome shotgun (WGS) entry which is preliminary data.</text>
</comment>
<dbReference type="OrthoDB" id="7868718at2"/>
<reference evidence="1 2" key="1">
    <citation type="submission" date="2018-06" db="EMBL/GenBank/DDBJ databases">
        <title>Genomic Encyclopedia of Archaeal and Bacterial Type Strains, Phase II (KMG-II): from individual species to whole genera.</title>
        <authorList>
            <person name="Goeker M."/>
        </authorList>
    </citation>
    <scope>NUCLEOTIDE SEQUENCE [LARGE SCALE GENOMIC DNA]</scope>
    <source>
        <strain evidence="1 2">DSM 22009</strain>
    </source>
</reference>
<dbReference type="RefSeq" id="WP_111538082.1">
    <property type="nucleotide sequence ID" value="NZ_QKZL01000015.1"/>
</dbReference>
<proteinExistence type="predicted"/>
<name>A0A2W7N7G1_9RHOB</name>
<evidence type="ECO:0000313" key="1">
    <source>
        <dbReference type="EMBL" id="PZX14187.1"/>
    </source>
</evidence>
<keyword evidence="2" id="KW-1185">Reference proteome</keyword>
<sequence>MRDVHEMAGQEDEKRLYGAHVRGYVESDGGKVIYKPVDAGSGRIEWEVFLLRYDGVEKQVYILSTDMPKRIRTADALFNYHKSLYPDGPTLEVPYFRPANAVSADVEDD</sequence>
<protein>
    <submittedName>
        <fullName evidence="1">Uncharacterized protein</fullName>
    </submittedName>
</protein>
<gene>
    <name evidence="1" type="ORF">LX81_02986</name>
</gene>
<evidence type="ECO:0000313" key="2">
    <source>
        <dbReference type="Proteomes" id="UP000248916"/>
    </source>
</evidence>
<dbReference type="Proteomes" id="UP000248916">
    <property type="component" value="Unassembled WGS sequence"/>
</dbReference>